<keyword evidence="8" id="KW-1185">Reference proteome</keyword>
<protein>
    <submittedName>
        <fullName evidence="7">Smf Mn2+ and Fe2+ transporter-like protein</fullName>
    </submittedName>
</protein>
<feature type="transmembrane region" description="Helical" evidence="6">
    <location>
        <begin position="412"/>
        <end position="434"/>
    </location>
</feature>
<keyword evidence="3 6" id="KW-1133">Transmembrane helix</keyword>
<name>A0ABQ8KHP1_9APHY</name>
<evidence type="ECO:0000256" key="1">
    <source>
        <dbReference type="ARBA" id="ARBA00004141"/>
    </source>
</evidence>
<dbReference type="PANTHER" id="PTHR11706">
    <property type="entry name" value="SOLUTE CARRIER PROTEIN FAMILY 11 MEMBER"/>
    <property type="match status" value="1"/>
</dbReference>
<keyword evidence="4 6" id="KW-0472">Membrane</keyword>
<feature type="region of interest" description="Disordered" evidence="5">
    <location>
        <begin position="526"/>
        <end position="570"/>
    </location>
</feature>
<dbReference type="PANTHER" id="PTHR11706:SF101">
    <property type="entry name" value="MANGANESE TRANSPORTER SMF1"/>
    <property type="match status" value="1"/>
</dbReference>
<feature type="transmembrane region" description="Helical" evidence="6">
    <location>
        <begin position="192"/>
        <end position="211"/>
    </location>
</feature>
<organism evidence="7 8">
    <name type="scientific">Rhodofomes roseus</name>
    <dbReference type="NCBI Taxonomy" id="34475"/>
    <lineage>
        <taxon>Eukaryota</taxon>
        <taxon>Fungi</taxon>
        <taxon>Dikarya</taxon>
        <taxon>Basidiomycota</taxon>
        <taxon>Agaricomycotina</taxon>
        <taxon>Agaricomycetes</taxon>
        <taxon>Polyporales</taxon>
        <taxon>Rhodofomes</taxon>
    </lineage>
</organism>
<reference evidence="7 8" key="1">
    <citation type="journal article" date="2021" name="Environ. Microbiol.">
        <title>Gene family expansions and transcriptome signatures uncover fungal adaptations to wood decay.</title>
        <authorList>
            <person name="Hage H."/>
            <person name="Miyauchi S."/>
            <person name="Viragh M."/>
            <person name="Drula E."/>
            <person name="Min B."/>
            <person name="Chaduli D."/>
            <person name="Navarro D."/>
            <person name="Favel A."/>
            <person name="Norest M."/>
            <person name="Lesage-Meessen L."/>
            <person name="Balint B."/>
            <person name="Merenyi Z."/>
            <person name="de Eugenio L."/>
            <person name="Morin E."/>
            <person name="Martinez A.T."/>
            <person name="Baldrian P."/>
            <person name="Stursova M."/>
            <person name="Martinez M.J."/>
            <person name="Novotny C."/>
            <person name="Magnuson J.K."/>
            <person name="Spatafora J.W."/>
            <person name="Maurice S."/>
            <person name="Pangilinan J."/>
            <person name="Andreopoulos W."/>
            <person name="LaButti K."/>
            <person name="Hundley H."/>
            <person name="Na H."/>
            <person name="Kuo A."/>
            <person name="Barry K."/>
            <person name="Lipzen A."/>
            <person name="Henrissat B."/>
            <person name="Riley R."/>
            <person name="Ahrendt S."/>
            <person name="Nagy L.G."/>
            <person name="Grigoriev I.V."/>
            <person name="Martin F."/>
            <person name="Rosso M.N."/>
        </authorList>
    </citation>
    <scope>NUCLEOTIDE SEQUENCE [LARGE SCALE GENOMIC DNA]</scope>
    <source>
        <strain evidence="7 8">CIRM-BRFM 1785</strain>
    </source>
</reference>
<feature type="transmembrane region" description="Helical" evidence="6">
    <location>
        <begin position="147"/>
        <end position="180"/>
    </location>
</feature>
<evidence type="ECO:0000256" key="6">
    <source>
        <dbReference type="SAM" id="Phobius"/>
    </source>
</evidence>
<feature type="transmembrane region" description="Helical" evidence="6">
    <location>
        <begin position="121"/>
        <end position="141"/>
    </location>
</feature>
<proteinExistence type="predicted"/>
<feature type="transmembrane region" description="Helical" evidence="6">
    <location>
        <begin position="592"/>
        <end position="614"/>
    </location>
</feature>
<feature type="transmembrane region" description="Helical" evidence="6">
    <location>
        <begin position="359"/>
        <end position="384"/>
    </location>
</feature>
<accession>A0ABQ8KHP1</accession>
<keyword evidence="2 6" id="KW-0812">Transmembrane</keyword>
<evidence type="ECO:0000313" key="7">
    <source>
        <dbReference type="EMBL" id="KAH9837380.1"/>
    </source>
</evidence>
<feature type="transmembrane region" description="Helical" evidence="6">
    <location>
        <begin position="478"/>
        <end position="501"/>
    </location>
</feature>
<evidence type="ECO:0000256" key="5">
    <source>
        <dbReference type="SAM" id="MobiDB-lite"/>
    </source>
</evidence>
<dbReference type="EMBL" id="JADCUA010000009">
    <property type="protein sequence ID" value="KAH9837380.1"/>
    <property type="molecule type" value="Genomic_DNA"/>
</dbReference>
<feature type="transmembrane region" description="Helical" evidence="6">
    <location>
        <begin position="237"/>
        <end position="260"/>
    </location>
</feature>
<evidence type="ECO:0000256" key="3">
    <source>
        <dbReference type="ARBA" id="ARBA00022989"/>
    </source>
</evidence>
<dbReference type="RefSeq" id="XP_047779549.1">
    <property type="nucleotide sequence ID" value="XM_047927430.1"/>
</dbReference>
<feature type="transmembrane region" description="Helical" evidence="6">
    <location>
        <begin position="76"/>
        <end position="100"/>
    </location>
</feature>
<dbReference type="InterPro" id="IPR001046">
    <property type="entry name" value="NRAMP_fam"/>
</dbReference>
<dbReference type="Proteomes" id="UP000814176">
    <property type="component" value="Unassembled WGS sequence"/>
</dbReference>
<evidence type="ECO:0000313" key="8">
    <source>
        <dbReference type="Proteomes" id="UP000814176"/>
    </source>
</evidence>
<dbReference type="GeneID" id="72008162"/>
<feature type="compositionally biased region" description="Polar residues" evidence="5">
    <location>
        <begin position="537"/>
        <end position="551"/>
    </location>
</feature>
<dbReference type="NCBIfam" id="NF037982">
    <property type="entry name" value="Nramp_1"/>
    <property type="match status" value="2"/>
</dbReference>
<dbReference type="Pfam" id="PF01566">
    <property type="entry name" value="Nramp"/>
    <property type="match status" value="2"/>
</dbReference>
<gene>
    <name evidence="7" type="ORF">C8Q71DRAFT_857681</name>
</gene>
<evidence type="ECO:0000256" key="4">
    <source>
        <dbReference type="ARBA" id="ARBA00023136"/>
    </source>
</evidence>
<evidence type="ECO:0000256" key="2">
    <source>
        <dbReference type="ARBA" id="ARBA00022692"/>
    </source>
</evidence>
<dbReference type="NCBIfam" id="TIGR01197">
    <property type="entry name" value="nramp"/>
    <property type="match status" value="1"/>
</dbReference>
<comment type="caution">
    <text evidence="7">The sequence shown here is derived from an EMBL/GenBank/DDBJ whole genome shotgun (WGS) entry which is preliminary data.</text>
</comment>
<comment type="subcellular location">
    <subcellularLocation>
        <location evidence="1">Membrane</location>
        <topology evidence="1">Multi-pass membrane protein</topology>
    </subcellularLocation>
</comment>
<sequence length="617" mass="66719">MAETTSTDQPTRKPLFSTKQTSCLTRVYNHLRETFWVVLRHATKHTGVGMICAVAYFDPGNWGVDLQSGSEFGYKLLFVVLLAGLIAVYTQVLATRLGCVTGLDLASHCRLLLHSRPKYTLLWRWLVLYPLYALAEVAIVATDLAELLGSAIALCLLFPSLPLYAGVLLTAADVLILLAVRNPLDGQPVRLFEILIAALVFIVLVCMAVIISKADVNWGEAFFGFVPSKAIVSSEGLYNSIGILGATVMPHSLFLGSAFATQERERPSLEADLALSKVETKDSDASSVSSLPFSDPPRPWYRRWTLRGACRYAARAVKAWFTIVRGEPEGMREVKSHAEWENHSLAFVKMHLNHGIVDMVISLLGLAVVINALILMLASAVFYYGFGQTGNTSPATLFDAYDLLRSTLGKPAATLFALALLAAGQSSSIIATLAGQTVSEGFLHWKVSPVLRRLITRCIGLVPSVAVAAALGRGGVSTLLVVSQVVLSIVLPFIVFPLLYLTSSARVMSVRKPPLFRVTPRVAPNELSRGEGEGAAVQSTVQSGDGQGSSRSVEEVDATPQDSEGRADAEVLDVEATEGELVDFSNGRFMTYLGWVIWVLIILANAYAIVTLAMGED</sequence>
<feature type="transmembrane region" description="Helical" evidence="6">
    <location>
        <begin position="454"/>
        <end position="472"/>
    </location>
</feature>
<dbReference type="PRINTS" id="PR00447">
    <property type="entry name" value="NATRESASSCMP"/>
</dbReference>